<name>A0AAN6MSS6_9PEZI</name>
<keyword evidence="4" id="KW-1185">Reference proteome</keyword>
<accession>A0AAN6MSS6</accession>
<comment type="caution">
    <text evidence="3">The sequence shown here is derived from an EMBL/GenBank/DDBJ whole genome shotgun (WGS) entry which is preliminary data.</text>
</comment>
<feature type="compositionally biased region" description="Basic and acidic residues" evidence="1">
    <location>
        <begin position="215"/>
        <end position="230"/>
    </location>
</feature>
<feature type="transmembrane region" description="Helical" evidence="2">
    <location>
        <begin position="112"/>
        <end position="134"/>
    </location>
</feature>
<evidence type="ECO:0000313" key="3">
    <source>
        <dbReference type="EMBL" id="KAK3905879.1"/>
    </source>
</evidence>
<keyword evidence="2" id="KW-0812">Transmembrane</keyword>
<evidence type="ECO:0000313" key="4">
    <source>
        <dbReference type="Proteomes" id="UP001303889"/>
    </source>
</evidence>
<gene>
    <name evidence="3" type="ORF">C8A05DRAFT_12350</name>
</gene>
<keyword evidence="2" id="KW-0472">Membrane</keyword>
<feature type="transmembrane region" description="Helical" evidence="2">
    <location>
        <begin position="176"/>
        <end position="198"/>
    </location>
</feature>
<feature type="region of interest" description="Disordered" evidence="1">
    <location>
        <begin position="209"/>
        <end position="249"/>
    </location>
</feature>
<keyword evidence="2" id="KW-1133">Transmembrane helix</keyword>
<evidence type="ECO:0000256" key="2">
    <source>
        <dbReference type="SAM" id="Phobius"/>
    </source>
</evidence>
<feature type="transmembrane region" description="Helical" evidence="2">
    <location>
        <begin position="18"/>
        <end position="39"/>
    </location>
</feature>
<proteinExistence type="predicted"/>
<reference evidence="3" key="1">
    <citation type="journal article" date="2023" name="Mol. Phylogenet. Evol.">
        <title>Genome-scale phylogeny and comparative genomics of the fungal order Sordariales.</title>
        <authorList>
            <person name="Hensen N."/>
            <person name="Bonometti L."/>
            <person name="Westerberg I."/>
            <person name="Brannstrom I.O."/>
            <person name="Guillou S."/>
            <person name="Cros-Aarteil S."/>
            <person name="Calhoun S."/>
            <person name="Haridas S."/>
            <person name="Kuo A."/>
            <person name="Mondo S."/>
            <person name="Pangilinan J."/>
            <person name="Riley R."/>
            <person name="LaButti K."/>
            <person name="Andreopoulos B."/>
            <person name="Lipzen A."/>
            <person name="Chen C."/>
            <person name="Yan M."/>
            <person name="Daum C."/>
            <person name="Ng V."/>
            <person name="Clum A."/>
            <person name="Steindorff A."/>
            <person name="Ohm R.A."/>
            <person name="Martin F."/>
            <person name="Silar P."/>
            <person name="Natvig D.O."/>
            <person name="Lalanne C."/>
            <person name="Gautier V."/>
            <person name="Ament-Velasquez S.L."/>
            <person name="Kruys A."/>
            <person name="Hutchinson M.I."/>
            <person name="Powell A.J."/>
            <person name="Barry K."/>
            <person name="Miller A.N."/>
            <person name="Grigoriev I.V."/>
            <person name="Debuchy R."/>
            <person name="Gladieux P."/>
            <person name="Hiltunen Thoren M."/>
            <person name="Johannesson H."/>
        </authorList>
    </citation>
    <scope>NUCLEOTIDE SEQUENCE</scope>
    <source>
        <strain evidence="3">CBS 103.79</strain>
    </source>
</reference>
<organism evidence="3 4">
    <name type="scientific">Staphylotrichum tortipilum</name>
    <dbReference type="NCBI Taxonomy" id="2831512"/>
    <lineage>
        <taxon>Eukaryota</taxon>
        <taxon>Fungi</taxon>
        <taxon>Dikarya</taxon>
        <taxon>Ascomycota</taxon>
        <taxon>Pezizomycotina</taxon>
        <taxon>Sordariomycetes</taxon>
        <taxon>Sordariomycetidae</taxon>
        <taxon>Sordariales</taxon>
        <taxon>Chaetomiaceae</taxon>
        <taxon>Staphylotrichum</taxon>
    </lineage>
</organism>
<reference evidence="3" key="2">
    <citation type="submission" date="2023-05" db="EMBL/GenBank/DDBJ databases">
        <authorList>
            <consortium name="Lawrence Berkeley National Laboratory"/>
            <person name="Steindorff A."/>
            <person name="Hensen N."/>
            <person name="Bonometti L."/>
            <person name="Westerberg I."/>
            <person name="Brannstrom I.O."/>
            <person name="Guillou S."/>
            <person name="Cros-Aarteil S."/>
            <person name="Calhoun S."/>
            <person name="Haridas S."/>
            <person name="Kuo A."/>
            <person name="Mondo S."/>
            <person name="Pangilinan J."/>
            <person name="Riley R."/>
            <person name="Labutti K."/>
            <person name="Andreopoulos B."/>
            <person name="Lipzen A."/>
            <person name="Chen C."/>
            <person name="Yanf M."/>
            <person name="Daum C."/>
            <person name="Ng V."/>
            <person name="Clum A."/>
            <person name="Ohm R."/>
            <person name="Martin F."/>
            <person name="Silar P."/>
            <person name="Natvig D."/>
            <person name="Lalanne C."/>
            <person name="Gautier V."/>
            <person name="Ament-Velasquez S.L."/>
            <person name="Kruys A."/>
            <person name="Hutchinson M.I."/>
            <person name="Powell A.J."/>
            <person name="Barry K."/>
            <person name="Miller A.N."/>
            <person name="Grigoriev I.V."/>
            <person name="Debuchy R."/>
            <person name="Gladieux P."/>
            <person name="Thoren M.H."/>
            <person name="Johannesson H."/>
        </authorList>
    </citation>
    <scope>NUCLEOTIDE SEQUENCE</scope>
    <source>
        <strain evidence="3">CBS 103.79</strain>
    </source>
</reference>
<sequence>MAITYRILHRPWRAKKPLYLGMIPELAGIVPLLVLFGLAQPNAYRTLFWRIGFEHKLNSNPNMILYAYANHQPLPKIPFVWTQTLTSYNVAIAIVSLFILLAKMIATIMKMFYPIFGTFIALCLTALYAVSIYGQAGPDYADDRYPSPVAWYIRYSCDLAKPYGASNSCKMAKGTFAATVYMLFVYLCQLAFAIWAMLPNKQLDMDVDSDDEGDGFARRDRKKNKDKDVVSVEMQPTPPNQQTPFTPRTQAFHTLDRKLPLRYS</sequence>
<feature type="transmembrane region" description="Helical" evidence="2">
    <location>
        <begin position="85"/>
        <end position="105"/>
    </location>
</feature>
<dbReference type="EMBL" id="MU855343">
    <property type="protein sequence ID" value="KAK3905879.1"/>
    <property type="molecule type" value="Genomic_DNA"/>
</dbReference>
<dbReference type="Proteomes" id="UP001303889">
    <property type="component" value="Unassembled WGS sequence"/>
</dbReference>
<dbReference type="AlphaFoldDB" id="A0AAN6MSS6"/>
<protein>
    <submittedName>
        <fullName evidence="3">Uncharacterized protein</fullName>
    </submittedName>
</protein>
<evidence type="ECO:0000256" key="1">
    <source>
        <dbReference type="SAM" id="MobiDB-lite"/>
    </source>
</evidence>